<name>A0A2G8LN21_STIJA</name>
<dbReference type="SUPFAM" id="SSF57535">
    <property type="entry name" value="Complement control module/SCR domain"/>
    <property type="match status" value="3"/>
</dbReference>
<evidence type="ECO:0000313" key="7">
    <source>
        <dbReference type="EMBL" id="PIK61580.1"/>
    </source>
</evidence>
<evidence type="ECO:0000259" key="6">
    <source>
        <dbReference type="PROSITE" id="PS50923"/>
    </source>
</evidence>
<evidence type="ECO:0000256" key="3">
    <source>
        <dbReference type="ARBA" id="ARBA00023157"/>
    </source>
</evidence>
<keyword evidence="3 5" id="KW-1015">Disulfide bond</keyword>
<dbReference type="STRING" id="307972.A0A2G8LN21"/>
<keyword evidence="4" id="KW-0325">Glycoprotein</keyword>
<feature type="domain" description="Sushi" evidence="6">
    <location>
        <begin position="149"/>
        <end position="205"/>
    </location>
</feature>
<organism evidence="7 8">
    <name type="scientific">Stichopus japonicus</name>
    <name type="common">Sea cucumber</name>
    <dbReference type="NCBI Taxonomy" id="307972"/>
    <lineage>
        <taxon>Eukaryota</taxon>
        <taxon>Metazoa</taxon>
        <taxon>Echinodermata</taxon>
        <taxon>Eleutherozoa</taxon>
        <taxon>Echinozoa</taxon>
        <taxon>Holothuroidea</taxon>
        <taxon>Aspidochirotacea</taxon>
        <taxon>Aspidochirotida</taxon>
        <taxon>Stichopodidae</taxon>
        <taxon>Apostichopus</taxon>
    </lineage>
</organism>
<keyword evidence="8" id="KW-1185">Reference proteome</keyword>
<gene>
    <name evidence="7" type="ORF">BSL78_01505</name>
</gene>
<dbReference type="InterPro" id="IPR050350">
    <property type="entry name" value="Compl-Cell_Adhes-Reg"/>
</dbReference>
<dbReference type="EMBL" id="MRZV01000029">
    <property type="protein sequence ID" value="PIK61580.1"/>
    <property type="molecule type" value="Genomic_DNA"/>
</dbReference>
<dbReference type="Pfam" id="PF00084">
    <property type="entry name" value="Sushi"/>
    <property type="match status" value="3"/>
</dbReference>
<evidence type="ECO:0000256" key="5">
    <source>
        <dbReference type="PROSITE-ProRule" id="PRU00302"/>
    </source>
</evidence>
<accession>A0A2G8LN21</accession>
<feature type="domain" description="Sushi" evidence="6">
    <location>
        <begin position="264"/>
        <end position="321"/>
    </location>
</feature>
<keyword evidence="1 5" id="KW-0768">Sushi</keyword>
<dbReference type="PROSITE" id="PS50923">
    <property type="entry name" value="SUSHI"/>
    <property type="match status" value="3"/>
</dbReference>
<dbReference type="OrthoDB" id="8961654at2759"/>
<evidence type="ECO:0000256" key="1">
    <source>
        <dbReference type="ARBA" id="ARBA00022659"/>
    </source>
</evidence>
<protein>
    <submittedName>
        <fullName evidence="7">Putative sushi, von Willebrand factor type A</fullName>
    </submittedName>
</protein>
<evidence type="ECO:0000313" key="8">
    <source>
        <dbReference type="Proteomes" id="UP000230750"/>
    </source>
</evidence>
<dbReference type="PANTHER" id="PTHR19325">
    <property type="entry name" value="COMPLEMENT COMPONENT-RELATED SUSHI DOMAIN-CONTAINING"/>
    <property type="match status" value="1"/>
</dbReference>
<sequence>MAGPATQLLSKLNLIGKLFPKAKRFRHVLSQECSVEYFVPEINLSPDKDCYSDGDSANLTCNGNFGGPPSNQCNGGSWTLPPSSCEVFTCQRPETPPTLILSPNKTSYSAKEILAYSCTKGHQLIGASVSLCDQPDTWNPPTIPNCLVSCNMTAVGNATFSYPGPYNEGDVITITCDDGFSLGPGASSAMTCTENGWNSVPVCYPNCLVPAVDNSDHMSDQELTHEETIEIHCDDGYSFNQEHDFPLQCNNSVISGVIPNVCYLDCDPLSPPIDGEVSGDYLHGTSASYTCDSNSTLNGATEATCENGIWSNRGGVYRCYGKNFTDNLWILL</sequence>
<comment type="caution">
    <text evidence="7">The sequence shown here is derived from an EMBL/GenBank/DDBJ whole genome shotgun (WGS) entry which is preliminary data.</text>
</comment>
<comment type="caution">
    <text evidence="5">Lacks conserved residue(s) required for the propagation of feature annotation.</text>
</comment>
<dbReference type="SMART" id="SM00032">
    <property type="entry name" value="CCP"/>
    <property type="match status" value="5"/>
</dbReference>
<dbReference type="Gene3D" id="2.10.70.10">
    <property type="entry name" value="Complement Module, domain 1"/>
    <property type="match status" value="3"/>
</dbReference>
<feature type="disulfide bond" evidence="5">
    <location>
        <begin position="176"/>
        <end position="203"/>
    </location>
</feature>
<dbReference type="InterPro" id="IPR035976">
    <property type="entry name" value="Sushi/SCR/CCP_sf"/>
</dbReference>
<keyword evidence="2" id="KW-0677">Repeat</keyword>
<dbReference type="InterPro" id="IPR000436">
    <property type="entry name" value="Sushi_SCR_CCP_dom"/>
</dbReference>
<evidence type="ECO:0000256" key="2">
    <source>
        <dbReference type="ARBA" id="ARBA00022737"/>
    </source>
</evidence>
<reference evidence="7 8" key="1">
    <citation type="journal article" date="2017" name="PLoS Biol.">
        <title>The sea cucumber genome provides insights into morphological evolution and visceral regeneration.</title>
        <authorList>
            <person name="Zhang X."/>
            <person name="Sun L."/>
            <person name="Yuan J."/>
            <person name="Sun Y."/>
            <person name="Gao Y."/>
            <person name="Zhang L."/>
            <person name="Li S."/>
            <person name="Dai H."/>
            <person name="Hamel J.F."/>
            <person name="Liu C."/>
            <person name="Yu Y."/>
            <person name="Liu S."/>
            <person name="Lin W."/>
            <person name="Guo K."/>
            <person name="Jin S."/>
            <person name="Xu P."/>
            <person name="Storey K.B."/>
            <person name="Huan P."/>
            <person name="Zhang T."/>
            <person name="Zhou Y."/>
            <person name="Zhang J."/>
            <person name="Lin C."/>
            <person name="Li X."/>
            <person name="Xing L."/>
            <person name="Huo D."/>
            <person name="Sun M."/>
            <person name="Wang L."/>
            <person name="Mercier A."/>
            <person name="Li F."/>
            <person name="Yang H."/>
            <person name="Xiang J."/>
        </authorList>
    </citation>
    <scope>NUCLEOTIDE SEQUENCE [LARGE SCALE GENOMIC DNA]</scope>
    <source>
        <strain evidence="7">Shaxun</strain>
        <tissue evidence="7">Muscle</tissue>
    </source>
</reference>
<dbReference type="AlphaFoldDB" id="A0A2G8LN21"/>
<dbReference type="PANTHER" id="PTHR19325:SF560">
    <property type="entry name" value="SUSHI, VON WILLEBRAND FACTOR TYPE A, EGF AND PENTRAXIN DOMAIN-CONTAINING PROTEIN 1"/>
    <property type="match status" value="1"/>
</dbReference>
<dbReference type="Proteomes" id="UP000230750">
    <property type="component" value="Unassembled WGS sequence"/>
</dbReference>
<proteinExistence type="predicted"/>
<feature type="domain" description="Sushi" evidence="6">
    <location>
        <begin position="88"/>
        <end position="148"/>
    </location>
</feature>
<dbReference type="CDD" id="cd00033">
    <property type="entry name" value="CCP"/>
    <property type="match status" value="3"/>
</dbReference>
<evidence type="ECO:0000256" key="4">
    <source>
        <dbReference type="ARBA" id="ARBA00023180"/>
    </source>
</evidence>